<dbReference type="GO" id="GO:0042759">
    <property type="term" value="P:long-chain fatty acid biosynthetic process"/>
    <property type="evidence" value="ECO:0007669"/>
    <property type="project" value="TreeGrafter"/>
</dbReference>
<dbReference type="STRING" id="1415166.NONO_c36870"/>
<dbReference type="GO" id="GO:0046872">
    <property type="term" value="F:metal ion binding"/>
    <property type="evidence" value="ECO:0007669"/>
    <property type="project" value="UniProtKB-KW"/>
</dbReference>
<evidence type="ECO:0000256" key="5">
    <source>
        <dbReference type="SAM" id="SignalP"/>
    </source>
</evidence>
<dbReference type="InterPro" id="IPR038445">
    <property type="entry name" value="NCDase_C_sf"/>
</dbReference>
<keyword evidence="4" id="KW-0443">Lipid metabolism</keyword>
<dbReference type="InterPro" id="IPR006311">
    <property type="entry name" value="TAT_signal"/>
</dbReference>
<dbReference type="Gene3D" id="2.60.40.2300">
    <property type="entry name" value="Neutral/alkaline non-lysosomal ceramidase, C-terminal domain"/>
    <property type="match status" value="1"/>
</dbReference>
<dbReference type="PANTHER" id="PTHR12670">
    <property type="entry name" value="CERAMIDASE"/>
    <property type="match status" value="1"/>
</dbReference>
<dbReference type="EC" id="3.5.1.23" evidence="4"/>
<keyword evidence="3" id="KW-0479">Metal-binding</keyword>
<dbReference type="InterPro" id="IPR031329">
    <property type="entry name" value="NEUT/ALK_ceramidase_N"/>
</dbReference>
<dbReference type="Pfam" id="PF04734">
    <property type="entry name" value="Ceramidase_alk"/>
    <property type="match status" value="1"/>
</dbReference>
<proteinExistence type="inferred from homology"/>
<dbReference type="AlphaFoldDB" id="W5TH45"/>
<keyword evidence="4" id="KW-0746">Sphingolipid metabolism</keyword>
<evidence type="ECO:0000313" key="8">
    <source>
        <dbReference type="EMBL" id="AHH18474.1"/>
    </source>
</evidence>
<comment type="catalytic activity">
    <reaction evidence="4">
        <text>an N-acylsphing-4-enine + H2O = sphing-4-enine + a fatty acid</text>
        <dbReference type="Rhea" id="RHEA:20856"/>
        <dbReference type="ChEBI" id="CHEBI:15377"/>
        <dbReference type="ChEBI" id="CHEBI:28868"/>
        <dbReference type="ChEBI" id="CHEBI:52639"/>
        <dbReference type="ChEBI" id="CHEBI:57756"/>
        <dbReference type="EC" id="3.5.1.23"/>
    </reaction>
</comment>
<evidence type="ECO:0000256" key="1">
    <source>
        <dbReference type="ARBA" id="ARBA00009835"/>
    </source>
</evidence>
<comment type="cofactor">
    <cofactor evidence="3">
        <name>Zn(2+)</name>
        <dbReference type="ChEBI" id="CHEBI:29105"/>
    </cofactor>
    <text evidence="3">Binds 1 zinc ion per subunit.</text>
</comment>
<gene>
    <name evidence="8" type="ORF">NONO_c36870</name>
</gene>
<dbReference type="PROSITE" id="PS51318">
    <property type="entry name" value="TAT"/>
    <property type="match status" value="1"/>
</dbReference>
<comment type="similarity">
    <text evidence="1 4">Belongs to the neutral ceramidase family.</text>
</comment>
<dbReference type="EMBL" id="CP006850">
    <property type="protein sequence ID" value="AHH18474.1"/>
    <property type="molecule type" value="Genomic_DNA"/>
</dbReference>
<evidence type="ECO:0000256" key="3">
    <source>
        <dbReference type="PIRSR" id="PIRSR606823-2"/>
    </source>
</evidence>
<evidence type="ECO:0000256" key="4">
    <source>
        <dbReference type="RuleBase" id="RU366019"/>
    </source>
</evidence>
<feature type="domain" description="Neutral/alkaline non-lysosomal ceramidase C-terminal" evidence="7">
    <location>
        <begin position="528"/>
        <end position="686"/>
    </location>
</feature>
<feature type="binding site" evidence="3">
    <location>
        <position position="461"/>
    </location>
    <ligand>
        <name>Zn(2+)</name>
        <dbReference type="ChEBI" id="CHEBI:29105"/>
    </ligand>
</feature>
<evidence type="ECO:0000259" key="6">
    <source>
        <dbReference type="Pfam" id="PF04734"/>
    </source>
</evidence>
<feature type="binding site" evidence="3">
    <location>
        <position position="243"/>
    </location>
    <ligand>
        <name>Zn(2+)</name>
        <dbReference type="ChEBI" id="CHEBI:29105"/>
    </ligand>
</feature>
<evidence type="ECO:0000256" key="2">
    <source>
        <dbReference type="ARBA" id="ARBA00022801"/>
    </source>
</evidence>
<feature type="signal peptide" evidence="5">
    <location>
        <begin position="1"/>
        <end position="22"/>
    </location>
</feature>
<keyword evidence="2 4" id="KW-0378">Hydrolase</keyword>
<dbReference type="PATRIC" id="fig|1415166.3.peg.3784"/>
<feature type="binding site" evidence="3">
    <location>
        <position position="135"/>
    </location>
    <ligand>
        <name>Zn(2+)</name>
        <dbReference type="ChEBI" id="CHEBI:29105"/>
    </ligand>
</feature>
<feature type="chain" id="PRO_5039250992" description="Neutral ceramidase" evidence="5">
    <location>
        <begin position="23"/>
        <end position="687"/>
    </location>
</feature>
<dbReference type="GO" id="GO:0046512">
    <property type="term" value="P:sphingosine biosynthetic process"/>
    <property type="evidence" value="ECO:0007669"/>
    <property type="project" value="TreeGrafter"/>
</dbReference>
<organism evidence="8 9">
    <name type="scientific">Nocardia nova SH22a</name>
    <dbReference type="NCBI Taxonomy" id="1415166"/>
    <lineage>
        <taxon>Bacteria</taxon>
        <taxon>Bacillati</taxon>
        <taxon>Actinomycetota</taxon>
        <taxon>Actinomycetes</taxon>
        <taxon>Mycobacteriales</taxon>
        <taxon>Nocardiaceae</taxon>
        <taxon>Nocardia</taxon>
    </lineage>
</organism>
<dbReference type="GO" id="GO:0005576">
    <property type="term" value="C:extracellular region"/>
    <property type="evidence" value="ECO:0007669"/>
    <property type="project" value="TreeGrafter"/>
</dbReference>
<dbReference type="PANTHER" id="PTHR12670:SF1">
    <property type="entry name" value="NEUTRAL CERAMIDASE"/>
    <property type="match status" value="1"/>
</dbReference>
<dbReference type="InterPro" id="IPR031331">
    <property type="entry name" value="NEUT/ALK_ceramidase_C"/>
</dbReference>
<protein>
    <recommendedName>
        <fullName evidence="4">Neutral ceramidase</fullName>
        <ecNumber evidence="4">3.5.1.23</ecNumber>
    </recommendedName>
</protein>
<accession>W5TH45</accession>
<keyword evidence="5" id="KW-0732">Signal</keyword>
<dbReference type="KEGG" id="nno:NONO_c36870"/>
<reference evidence="8 9" key="1">
    <citation type="journal article" date="2014" name="Appl. Environ. Microbiol.">
        <title>Insights into the Microbial Degradation of Rubber and Gutta-Percha by Analysis of the Complete Genome of Nocardia nova SH22a.</title>
        <authorList>
            <person name="Luo Q."/>
            <person name="Hiessl S."/>
            <person name="Poehlein A."/>
            <person name="Daniel R."/>
            <person name="Steinbuchel A."/>
        </authorList>
    </citation>
    <scope>NUCLEOTIDE SEQUENCE [LARGE SCALE GENOMIC DNA]</scope>
    <source>
        <strain evidence="8">SH22a</strain>
    </source>
</reference>
<feature type="binding site" evidence="3">
    <location>
        <position position="497"/>
    </location>
    <ligand>
        <name>Zn(2+)</name>
        <dbReference type="ChEBI" id="CHEBI:29105"/>
    </ligand>
</feature>
<evidence type="ECO:0000259" key="7">
    <source>
        <dbReference type="Pfam" id="PF17048"/>
    </source>
</evidence>
<dbReference type="GO" id="GO:0016020">
    <property type="term" value="C:membrane"/>
    <property type="evidence" value="ECO:0007669"/>
    <property type="project" value="GOC"/>
</dbReference>
<dbReference type="RefSeq" id="WP_025349911.1">
    <property type="nucleotide sequence ID" value="NZ_CP006850.1"/>
</dbReference>
<keyword evidence="9" id="KW-1185">Reference proteome</keyword>
<dbReference type="GO" id="GO:0046514">
    <property type="term" value="P:ceramide catabolic process"/>
    <property type="evidence" value="ECO:0007669"/>
    <property type="project" value="InterPro"/>
</dbReference>
<dbReference type="GO" id="GO:0017040">
    <property type="term" value="F:N-acylsphingosine amidohydrolase activity"/>
    <property type="evidence" value="ECO:0007669"/>
    <property type="project" value="UniProtKB-UniRule"/>
</dbReference>
<dbReference type="HOGENOM" id="CLU_011300_2_0_11"/>
<dbReference type="eggNOG" id="ENOG502Z84X">
    <property type="taxonomic scope" value="Bacteria"/>
</dbReference>
<name>W5TH45_9NOCA</name>
<keyword evidence="3" id="KW-0862">Zinc</keyword>
<sequence length="687" mass="74081">MTITRRSILAGTAAVAAGMALSQPAAGQAAARPIPGTGNAPGYLVGCGIADVTGAVAGQGMMGYSDLEQVAEGLLMRCWARAYIVVDQATGDRIAFVTVDIACLFQSVHLAVMRRLAQRFGDLYTERNVNLNATHNHNSCGGTAREYAYSLAAYGFQQNSHYAEVNGIVEAIARAHERLAPGTLGLGRGELHDASANRSREAFELNPAQDKAEFPNGIDPAVTVLRIRQGSKDIGAITWFATHGTSLTDANRLISADNKGYAGYRWEHDEMGVRYQDGQPGFLAAFAQTNAGDVTPNLGLGKFHPNGPTDDHRANCALIGERQYRSGRAVFDSATPMRSTGVDAVLRYIDLSAITIDGAYTPDGGPARTTAAMMGASAMAASSEDNTRSQLAFLYEGQRNPVVEALGGVDAPIEQWMRDAQAPKLIGAPLGILGPRPWNPQILAIQIMRIGDLVLASGPAEYTVVSGLRIRRVVARALNIPVENVLMQGYANGYSGYVTTPEEYLSQQYEGGETLYGRWTLSAYMQEFDRLARALAARVDLGRGPAPLDWTSGPQPSLLPPVPPDVPVLGRRFGDVLTAPHPRYQHGQTVTVEFCGTHPDNDFRTGGTYFEIQQGDGGRVFDDNDWCTELHWSRPDGQPAASIIRIHWTIPDTMGPGRYRIRYSGTCRDATGALSTFTTRSPEFDIS</sequence>
<dbReference type="Proteomes" id="UP000019150">
    <property type="component" value="Chromosome"/>
</dbReference>
<dbReference type="InterPro" id="IPR006823">
    <property type="entry name" value="Ceramidase_alk"/>
</dbReference>
<dbReference type="Pfam" id="PF17048">
    <property type="entry name" value="Ceramidse_alk_C"/>
    <property type="match status" value="1"/>
</dbReference>
<dbReference type="OrthoDB" id="6899210at2"/>
<evidence type="ECO:0000313" key="9">
    <source>
        <dbReference type="Proteomes" id="UP000019150"/>
    </source>
</evidence>
<feature type="domain" description="Neutral/alkaline non-lysosomal ceramidase N-terminal" evidence="6">
    <location>
        <begin position="43"/>
        <end position="526"/>
    </location>
</feature>